<dbReference type="Proteomes" id="UP001228690">
    <property type="component" value="Chromosome"/>
</dbReference>
<name>A0ABY8MLV7_9SPIO</name>
<reference evidence="1 2" key="1">
    <citation type="submission" date="2023-04" db="EMBL/GenBank/DDBJ databases">
        <title>Spirochaete genome identified in red abalone sample constitutes a novel genus.</title>
        <authorList>
            <person name="Sharma S.P."/>
            <person name="Purcell C.M."/>
            <person name="Hyde J.R."/>
            <person name="Severin A.J."/>
        </authorList>
    </citation>
    <scope>NUCLEOTIDE SEQUENCE [LARGE SCALE GENOMIC DNA]</scope>
    <source>
        <strain evidence="1 2">SP-2023</strain>
    </source>
</reference>
<protein>
    <recommendedName>
        <fullName evidence="3">DUF3570 domain-containing protein</fullName>
    </recommendedName>
</protein>
<keyword evidence="2" id="KW-1185">Reference proteome</keyword>
<accession>A0ABY8MLV7</accession>
<organism evidence="1 2">
    <name type="scientific">Candidatus Haliotispira prima</name>
    <dbReference type="NCBI Taxonomy" id="3034016"/>
    <lineage>
        <taxon>Bacteria</taxon>
        <taxon>Pseudomonadati</taxon>
        <taxon>Spirochaetota</taxon>
        <taxon>Spirochaetia</taxon>
        <taxon>Spirochaetales</taxon>
        <taxon>Spirochaetaceae</taxon>
        <taxon>Candidatus Haliotispira</taxon>
    </lineage>
</organism>
<dbReference type="RefSeq" id="WP_326928370.1">
    <property type="nucleotide sequence ID" value="NZ_CP123443.1"/>
</dbReference>
<evidence type="ECO:0000313" key="2">
    <source>
        <dbReference type="Proteomes" id="UP001228690"/>
    </source>
</evidence>
<evidence type="ECO:0008006" key="3">
    <source>
        <dbReference type="Google" id="ProtNLM"/>
    </source>
</evidence>
<proteinExistence type="predicted"/>
<dbReference type="EMBL" id="CP123443">
    <property type="protein sequence ID" value="WGK70163.1"/>
    <property type="molecule type" value="Genomic_DNA"/>
</dbReference>
<sequence>MKYRHRINFCRRNIGHILPILLFVSFWQPGGPITLNAQEDFDASSSASLSSDGGYGANNKAGLQNYDDRVEGLDNDDGYVSGSINLNSRAEGNLRVAGPETERGTTNSLAQADVRFQATLGQIGGLSVGLGARWDQTLDGPNADSYDTQAGGTYALDRGASGEAYAYLGHGYIWFRMLRALGIEATKDRFDIMFRAGAFSAGTSNAQSGASDSYLQRPDFISKTTTFTTQLDFEISPYVTVRGLAAWYEWGSGYNRRSANRTASEEFGLKDWSAGVLLNTRDLSKTHQLSASLNYTMDADDNQDQSLSRVVAFDQLGSNIGYQLNVEDFTMALFYNQILSAVLHRPQGSFAAPVYSYSAGMELGYGDYIGLFIDLQGNNWASVPGRFTADKFRSTMFSHLLVKVNSRFLSPILGRNTELWLATSFNFQEEHFRKRSSIMDGIEFGLLHNVIEYGTLDIAVKLGFTLLFSNGTDITNYRYNGYASESILNPAGLFLGLAAGGSLL</sequence>
<evidence type="ECO:0000313" key="1">
    <source>
        <dbReference type="EMBL" id="WGK70163.1"/>
    </source>
</evidence>
<gene>
    <name evidence="1" type="ORF">P0082_04690</name>
</gene>